<evidence type="ECO:0000256" key="4">
    <source>
        <dbReference type="SAM" id="Phobius"/>
    </source>
</evidence>
<comment type="similarity">
    <text evidence="1">Belongs to the glycosyltransferase 2 family.</text>
</comment>
<dbReference type="PANTHER" id="PTHR22916">
    <property type="entry name" value="GLYCOSYLTRANSFERASE"/>
    <property type="match status" value="1"/>
</dbReference>
<keyword evidence="2" id="KW-0328">Glycosyltransferase</keyword>
<accession>A0A084H4H3</accession>
<feature type="transmembrane region" description="Helical" evidence="4">
    <location>
        <begin position="316"/>
        <end position="338"/>
    </location>
</feature>
<evidence type="ECO:0000256" key="1">
    <source>
        <dbReference type="ARBA" id="ARBA00006739"/>
    </source>
</evidence>
<keyword evidence="4" id="KW-1133">Transmembrane helix</keyword>
<gene>
    <name evidence="6" type="ORF">GS18_0206160</name>
</gene>
<keyword evidence="7" id="KW-1185">Reference proteome</keyword>
<proteinExistence type="inferred from homology"/>
<keyword evidence="3" id="KW-0808">Transferase</keyword>
<dbReference type="InterPro" id="IPR029044">
    <property type="entry name" value="Nucleotide-diphossugar_trans"/>
</dbReference>
<evidence type="ECO:0000313" key="7">
    <source>
        <dbReference type="Proteomes" id="UP000028549"/>
    </source>
</evidence>
<sequence length="344" mass="40581">MSLKISVIIPVYNAEKYLEACIESLLNQTLKECEFIFVNDGSTDRSRKIIEEKLKTSKQIKLINQKNNGVSSARNNGLEIAKGEYVGFVDADDFIEEEFYETLYKQAIINQSDIIISNYISYRKGEEKVICNPLKLDTIYQKKDILNEILPYLIESDQLNSIWNKVYKRDIIQHNNILFPNNLSLGEDGIFNILYLNHANSLKYINYSGYYYRNVEGSATRNIITKDYFKRELDIYNNVLVNELNIDKKTIKLLKSKKLVRNSISLIHEYFSPNNKMNLYKRYRFVKKIIRNTDFIDALSQYLLIYSNELNRYEKLLIFAIKYKLISGLNFLVLYSYYKNNKRC</sequence>
<dbReference type="STRING" id="246786.GS18_0206160"/>
<reference evidence="6 7" key="1">
    <citation type="journal article" date="2005" name="Int. J. Syst. Evol. Microbiol.">
        <title>Bacillus cibi sp. nov., isolated from jeotgal, a traditional Korean fermented seafood.</title>
        <authorList>
            <person name="Yoon J.H."/>
            <person name="Lee C.H."/>
            <person name="Oh T.K."/>
        </authorList>
    </citation>
    <scope>NUCLEOTIDE SEQUENCE [LARGE SCALE GENOMIC DNA]</scope>
    <source>
        <strain evidence="6 7">DSM 16189</strain>
    </source>
</reference>
<comment type="caution">
    <text evidence="6">The sequence shown here is derived from an EMBL/GenBank/DDBJ whole genome shotgun (WGS) entry which is preliminary data.</text>
</comment>
<dbReference type="CDD" id="cd00761">
    <property type="entry name" value="Glyco_tranf_GTA_type"/>
    <property type="match status" value="1"/>
</dbReference>
<evidence type="ECO:0000259" key="5">
    <source>
        <dbReference type="Pfam" id="PF00535"/>
    </source>
</evidence>
<dbReference type="InterPro" id="IPR001173">
    <property type="entry name" value="Glyco_trans_2-like"/>
</dbReference>
<dbReference type="PANTHER" id="PTHR22916:SF51">
    <property type="entry name" value="GLYCOSYLTRANSFERASE EPSH-RELATED"/>
    <property type="match status" value="1"/>
</dbReference>
<keyword evidence="4" id="KW-0472">Membrane</keyword>
<organism evidence="6 7">
    <name type="scientific">Metabacillus indicus</name>
    <name type="common">Bacillus indicus</name>
    <dbReference type="NCBI Taxonomy" id="246786"/>
    <lineage>
        <taxon>Bacteria</taxon>
        <taxon>Bacillati</taxon>
        <taxon>Bacillota</taxon>
        <taxon>Bacilli</taxon>
        <taxon>Bacillales</taxon>
        <taxon>Bacillaceae</taxon>
        <taxon>Metabacillus</taxon>
    </lineage>
</organism>
<dbReference type="Pfam" id="PF00535">
    <property type="entry name" value="Glycos_transf_2"/>
    <property type="match status" value="1"/>
</dbReference>
<feature type="domain" description="Glycosyltransferase 2-like" evidence="5">
    <location>
        <begin position="6"/>
        <end position="126"/>
    </location>
</feature>
<evidence type="ECO:0000256" key="2">
    <source>
        <dbReference type="ARBA" id="ARBA00022676"/>
    </source>
</evidence>
<protein>
    <recommendedName>
        <fullName evidence="5">Glycosyltransferase 2-like domain-containing protein</fullName>
    </recommendedName>
</protein>
<dbReference type="SUPFAM" id="SSF53448">
    <property type="entry name" value="Nucleotide-diphospho-sugar transferases"/>
    <property type="match status" value="1"/>
</dbReference>
<evidence type="ECO:0000313" key="6">
    <source>
        <dbReference type="EMBL" id="KEZ54485.1"/>
    </source>
</evidence>
<keyword evidence="4" id="KW-0812">Transmembrane</keyword>
<dbReference type="Proteomes" id="UP000028549">
    <property type="component" value="Unassembled WGS sequence"/>
</dbReference>
<dbReference type="AlphaFoldDB" id="A0A084H4H3"/>
<dbReference type="GO" id="GO:0016757">
    <property type="term" value="F:glycosyltransferase activity"/>
    <property type="evidence" value="ECO:0007669"/>
    <property type="project" value="UniProtKB-KW"/>
</dbReference>
<dbReference type="OrthoDB" id="396512at2"/>
<dbReference type="EMBL" id="JNVC02000001">
    <property type="protein sequence ID" value="KEZ54485.1"/>
    <property type="molecule type" value="Genomic_DNA"/>
</dbReference>
<evidence type="ECO:0000256" key="3">
    <source>
        <dbReference type="ARBA" id="ARBA00022679"/>
    </source>
</evidence>
<dbReference type="Gene3D" id="3.90.550.10">
    <property type="entry name" value="Spore Coat Polysaccharide Biosynthesis Protein SpsA, Chain A"/>
    <property type="match status" value="1"/>
</dbReference>
<dbReference type="RefSeq" id="WP_029280904.1">
    <property type="nucleotide sequence ID" value="NZ_JNVC02000001.1"/>
</dbReference>
<name>A0A084H4H3_METID</name>